<name>A0A1H2A8Y4_9MICC</name>
<evidence type="ECO:0000256" key="1">
    <source>
        <dbReference type="SAM" id="Coils"/>
    </source>
</evidence>
<feature type="region of interest" description="Disordered" evidence="2">
    <location>
        <begin position="49"/>
        <end position="98"/>
    </location>
</feature>
<protein>
    <recommendedName>
        <fullName evidence="5">Tape measure protein</fullName>
    </recommendedName>
</protein>
<proteinExistence type="predicted"/>
<reference evidence="4" key="1">
    <citation type="submission" date="2016-10" db="EMBL/GenBank/DDBJ databases">
        <authorList>
            <person name="Varghese N."/>
            <person name="Submissions S."/>
        </authorList>
    </citation>
    <scope>NUCLEOTIDE SEQUENCE [LARGE SCALE GENOMIC DNA]</scope>
    <source>
        <strain evidence="4">IMMIB L-1606</strain>
    </source>
</reference>
<keyword evidence="4" id="KW-1185">Reference proteome</keyword>
<dbReference type="Proteomes" id="UP000198751">
    <property type="component" value="Chromosome I"/>
</dbReference>
<organism evidence="3 4">
    <name type="scientific">Pseudarthrobacter equi</name>
    <dbReference type="NCBI Taxonomy" id="728066"/>
    <lineage>
        <taxon>Bacteria</taxon>
        <taxon>Bacillati</taxon>
        <taxon>Actinomycetota</taxon>
        <taxon>Actinomycetes</taxon>
        <taxon>Micrococcales</taxon>
        <taxon>Micrococcaceae</taxon>
        <taxon>Pseudarthrobacter</taxon>
    </lineage>
</organism>
<sequence length="1236" mass="128867">MAKKNLGADQVGMEIVLDEGNFDRDKEKLLAPLKKPVKVPVELDEEAARKAAAKQEAIQAERDRKAEQREAEAARKKAEREDAAAKIKAEKDAERDRIRAERDAEIARKKEERDNAAAAKEAERLRKESVSDLDKAFVSRNQSDVKKLAAKADALIPVGIDGDKLRAELAAKVAAATAALKADIPVEAAEVAEFRAGIATLVNEVESQVVDLQVEADTVAARLKLEAIERDRQLKLQVDVDTAAASAQMAAFRASQMAANAAAGLGSVMGNGGSGGFDPSKLFGRVGNIGGGGNGTGITSAVGMAGPYGAAAAAALGLAQAVGQVVAQTAGLSLVAGAVGLVGTAAGSSLAQVTSLAASVGTLAGTAALLPAVATGVLGIAGTALTIIDGLPDALTAMREAQKTVVAANPEIEASRAKRARETVVDAEKAAAKAQIAAIDAVADAREAANKANDNAVDSYRSAAKQADDAAKALILTQLDLTKVREDAAAALEKIGVQLERSAFNETKANKALKIARDNLAEASTNKRLMPEQLGAYKDAVTEAEIAAKEAAANHKQTQKDFTEADKVRIDGTGEIIAAKDRVNEAEERSIELAQRASAALAAIEATRLAGIENVEQVRIDSAERVNEAEKRADAAAEDFRIRGLEAADKQAAATSGLEDALNRISPAARRALTAVSSLMDEYRSRVGMPAQEEFFEGFEESLRNATDKLLPELETGLGRIAGTLGDATTTWFDEIAGSLDEGVLDRILDNLNTGLSNANAGIAPIVDAFTTMGETGSTFLPELGDGFADLAVRFNDFIQDAAASGELERWIEKGLDGIEDLGSIALNAAKAIDEIGKAADAADSLSLGSLADGVEGFSEWLADPSTQETMKTLFEGGKLFFDNLGTSLPVIGDVLAKNAPAMSELAGTFGEIGSEVLGTLAKLFGDPAVVEGAQKFADGLLGGLEALEPAIPGIAEFLGKFLEFLGVFSEEGGEGLADFIEWFAPMATDLVEGLTIVLPLLNDFLGFVSGMSSMDPETLGSLFGGVIDGAEGALNFLNGDFSGNWGDAWSGIFGQVSPPAMAGDFALWSQELLGGVDGVFGGFDFGATLDDAFRNYGNFWDDIFGDFDEGFADLLDGIVDSFRNGGVDALNALKDGLQGFNLGSAMDALNPMNVFNFQGGQGARMAPMSLASDRMFMAANAPTASDYSSYGGSRQSAASSAGAGKYYTIENLSMTAQNDLDEMLSGFFNRIEMGA</sequence>
<keyword evidence="1" id="KW-0175">Coiled coil</keyword>
<evidence type="ECO:0000313" key="3">
    <source>
        <dbReference type="EMBL" id="SDT42343.1"/>
    </source>
</evidence>
<feature type="compositionally biased region" description="Basic and acidic residues" evidence="2">
    <location>
        <begin position="59"/>
        <end position="98"/>
    </location>
</feature>
<dbReference type="OrthoDB" id="177147at2"/>
<dbReference type="RefSeq" id="WP_091721360.1">
    <property type="nucleotide sequence ID" value="NZ_LT629779.1"/>
</dbReference>
<gene>
    <name evidence="3" type="ORF">SAMN04489743_2849</name>
</gene>
<evidence type="ECO:0008006" key="5">
    <source>
        <dbReference type="Google" id="ProtNLM"/>
    </source>
</evidence>
<evidence type="ECO:0000256" key="2">
    <source>
        <dbReference type="SAM" id="MobiDB-lite"/>
    </source>
</evidence>
<dbReference type="AlphaFoldDB" id="A0A1H2A8Y4"/>
<accession>A0A1H2A8Y4</accession>
<feature type="coiled-coil region" evidence="1">
    <location>
        <begin position="541"/>
        <end position="632"/>
    </location>
</feature>
<evidence type="ECO:0000313" key="4">
    <source>
        <dbReference type="Proteomes" id="UP000198751"/>
    </source>
</evidence>
<dbReference type="EMBL" id="LT629779">
    <property type="protein sequence ID" value="SDT42343.1"/>
    <property type="molecule type" value="Genomic_DNA"/>
</dbReference>